<dbReference type="PANTHER" id="PTHR33127">
    <property type="entry name" value="TRANSMEMBRANE PROTEIN"/>
    <property type="match status" value="1"/>
</dbReference>
<proteinExistence type="predicted"/>
<evidence type="ECO:0000313" key="2">
    <source>
        <dbReference type="Proteomes" id="UP000095767"/>
    </source>
</evidence>
<name>A0A1E5UQP8_9POAL</name>
<sequence length="127" mass="14468">MAVLMCRHGTPVHVLKLNEQEMEWEKVESLEGRALLTGTPTTMMVKTNVEWMQNKIFVPRLYNWPESLQVDLVEREGEVAFVPVSTTAVAQDGGTCEKGIWTCGLEPEQSSEFLETIKLYHSIWVDL</sequence>
<dbReference type="Proteomes" id="UP000095767">
    <property type="component" value="Unassembled WGS sequence"/>
</dbReference>
<comment type="caution">
    <text evidence="1">The sequence shown here is derived from an EMBL/GenBank/DDBJ whole genome shotgun (WGS) entry which is preliminary data.</text>
</comment>
<dbReference type="OrthoDB" id="690783at2759"/>
<evidence type="ECO:0000313" key="1">
    <source>
        <dbReference type="EMBL" id="OEL15196.1"/>
    </source>
</evidence>
<dbReference type="STRING" id="888268.A0A1E5UQP8"/>
<dbReference type="PANTHER" id="PTHR33127:SF77">
    <property type="entry name" value="F-BOX DOMAIN-CONTAINING PROTEIN"/>
    <property type="match status" value="1"/>
</dbReference>
<reference evidence="1 2" key="1">
    <citation type="submission" date="2016-09" db="EMBL/GenBank/DDBJ databases">
        <title>The draft genome of Dichanthelium oligosanthes: A C3 panicoid grass species.</title>
        <authorList>
            <person name="Studer A.J."/>
            <person name="Schnable J.C."/>
            <person name="Brutnell T.P."/>
        </authorList>
    </citation>
    <scope>NUCLEOTIDE SEQUENCE [LARGE SCALE GENOMIC DNA]</scope>
    <source>
        <strain evidence="2">cv. Kellogg 1175</strain>
        <tissue evidence="1">Leaf</tissue>
    </source>
</reference>
<dbReference type="EMBL" id="LWDX02067613">
    <property type="protein sequence ID" value="OEL15196.1"/>
    <property type="molecule type" value="Genomic_DNA"/>
</dbReference>
<protein>
    <submittedName>
        <fullName evidence="1">Uncharacterized protein</fullName>
    </submittedName>
</protein>
<dbReference type="AlphaFoldDB" id="A0A1E5UQP8"/>
<accession>A0A1E5UQP8</accession>
<organism evidence="1 2">
    <name type="scientific">Dichanthelium oligosanthes</name>
    <dbReference type="NCBI Taxonomy" id="888268"/>
    <lineage>
        <taxon>Eukaryota</taxon>
        <taxon>Viridiplantae</taxon>
        <taxon>Streptophyta</taxon>
        <taxon>Embryophyta</taxon>
        <taxon>Tracheophyta</taxon>
        <taxon>Spermatophyta</taxon>
        <taxon>Magnoliopsida</taxon>
        <taxon>Liliopsida</taxon>
        <taxon>Poales</taxon>
        <taxon>Poaceae</taxon>
        <taxon>PACMAD clade</taxon>
        <taxon>Panicoideae</taxon>
        <taxon>Panicodae</taxon>
        <taxon>Paniceae</taxon>
        <taxon>Dichantheliinae</taxon>
        <taxon>Dichanthelium</taxon>
    </lineage>
</organism>
<gene>
    <name evidence="1" type="ORF">BAE44_0023786</name>
</gene>
<keyword evidence="2" id="KW-1185">Reference proteome</keyword>